<dbReference type="GO" id="GO:0007005">
    <property type="term" value="P:mitochondrion organization"/>
    <property type="evidence" value="ECO:0007669"/>
    <property type="project" value="TreeGrafter"/>
</dbReference>
<dbReference type="Gene3D" id="1.20.1050.10">
    <property type="match status" value="1"/>
</dbReference>
<protein>
    <submittedName>
        <fullName evidence="3">Metaxin glutathione S-transferase domain-containing protein</fullName>
    </submittedName>
</protein>
<dbReference type="PANTHER" id="PTHR12289:SF38">
    <property type="entry name" value="METAXIN-2"/>
    <property type="match status" value="1"/>
</dbReference>
<dbReference type="InterPro" id="IPR036282">
    <property type="entry name" value="Glutathione-S-Trfase_C_sf"/>
</dbReference>
<evidence type="ECO:0000313" key="2">
    <source>
        <dbReference type="Proteomes" id="UP000887566"/>
    </source>
</evidence>
<dbReference type="WBParaSite" id="PSAMB.scaffold21955size548.g38468.t1">
    <property type="protein sequence ID" value="PSAMB.scaffold21955size548.g38468.t1"/>
    <property type="gene ID" value="PSAMB.scaffold21955size548.g38468"/>
</dbReference>
<dbReference type="AlphaFoldDB" id="A0A914VPC1"/>
<dbReference type="GO" id="GO:0001401">
    <property type="term" value="C:SAM complex"/>
    <property type="evidence" value="ECO:0007669"/>
    <property type="project" value="TreeGrafter"/>
</dbReference>
<feature type="domain" description="Metaxin glutathione S-transferase" evidence="1">
    <location>
        <begin position="8"/>
        <end position="70"/>
    </location>
</feature>
<name>A0A914VPC1_9BILA</name>
<sequence>LQVLEEVERCCRSLSSKLGTNLYFFGESPTELDALVFGHLYTILTTELPDGELANIVKRHQNLVDFCKRIDLEYFMRSQ</sequence>
<organism evidence="2 3">
    <name type="scientific">Plectus sambesii</name>
    <dbReference type="NCBI Taxonomy" id="2011161"/>
    <lineage>
        <taxon>Eukaryota</taxon>
        <taxon>Metazoa</taxon>
        <taxon>Ecdysozoa</taxon>
        <taxon>Nematoda</taxon>
        <taxon>Chromadorea</taxon>
        <taxon>Plectida</taxon>
        <taxon>Plectina</taxon>
        <taxon>Plectoidea</taxon>
        <taxon>Plectidae</taxon>
        <taxon>Plectus</taxon>
    </lineage>
</organism>
<proteinExistence type="predicted"/>
<keyword evidence="2" id="KW-1185">Reference proteome</keyword>
<dbReference type="PANTHER" id="PTHR12289">
    <property type="entry name" value="METAXIN RELATED"/>
    <property type="match status" value="1"/>
</dbReference>
<dbReference type="InterPro" id="IPR033468">
    <property type="entry name" value="Metaxin_GST"/>
</dbReference>
<dbReference type="Proteomes" id="UP000887566">
    <property type="component" value="Unplaced"/>
</dbReference>
<dbReference type="InterPro" id="IPR050931">
    <property type="entry name" value="Mito_Protein_Transport_Metaxin"/>
</dbReference>
<dbReference type="Pfam" id="PF17171">
    <property type="entry name" value="GST_C_6"/>
    <property type="match status" value="1"/>
</dbReference>
<evidence type="ECO:0000313" key="3">
    <source>
        <dbReference type="WBParaSite" id="PSAMB.scaffold21955size548.g38468.t1"/>
    </source>
</evidence>
<dbReference type="SUPFAM" id="SSF47616">
    <property type="entry name" value="GST C-terminal domain-like"/>
    <property type="match status" value="1"/>
</dbReference>
<evidence type="ECO:0000259" key="1">
    <source>
        <dbReference type="Pfam" id="PF17171"/>
    </source>
</evidence>
<reference evidence="3" key="1">
    <citation type="submission" date="2022-11" db="UniProtKB">
        <authorList>
            <consortium name="WormBaseParasite"/>
        </authorList>
    </citation>
    <scope>IDENTIFICATION</scope>
</reference>
<accession>A0A914VPC1</accession>